<evidence type="ECO:0000313" key="4">
    <source>
        <dbReference type="Proteomes" id="UP000014074"/>
    </source>
</evidence>
<keyword evidence="2" id="KW-0812">Transmembrane</keyword>
<dbReference type="HOGENOM" id="CLU_094649_1_0_1"/>
<feature type="transmembrane region" description="Helical" evidence="2">
    <location>
        <begin position="97"/>
        <end position="115"/>
    </location>
</feature>
<proteinExistence type="predicted"/>
<dbReference type="KEGG" id="tmn:UCRPA7_2891"/>
<evidence type="ECO:0000256" key="1">
    <source>
        <dbReference type="SAM" id="MobiDB-lite"/>
    </source>
</evidence>
<dbReference type="OrthoDB" id="5565730at2759"/>
<reference evidence="4" key="1">
    <citation type="journal article" date="2013" name="Genome Announc.">
        <title>Draft genome sequence of the ascomycete Phaeoacremonium aleophilum strain UCR-PA7, a causal agent of the esca disease complex in grapevines.</title>
        <authorList>
            <person name="Blanco-Ulate B."/>
            <person name="Rolshausen P."/>
            <person name="Cantu D."/>
        </authorList>
    </citation>
    <scope>NUCLEOTIDE SEQUENCE [LARGE SCALE GENOMIC DNA]</scope>
    <source>
        <strain evidence="4">UCR-PA7</strain>
    </source>
</reference>
<dbReference type="Proteomes" id="UP000014074">
    <property type="component" value="Unassembled WGS sequence"/>
</dbReference>
<name>R8BQK8_PHAM7</name>
<accession>R8BQK8</accession>
<organism evidence="3 4">
    <name type="scientific">Phaeoacremonium minimum (strain UCR-PA7)</name>
    <name type="common">Esca disease fungus</name>
    <name type="synonym">Togninia minima</name>
    <dbReference type="NCBI Taxonomy" id="1286976"/>
    <lineage>
        <taxon>Eukaryota</taxon>
        <taxon>Fungi</taxon>
        <taxon>Dikarya</taxon>
        <taxon>Ascomycota</taxon>
        <taxon>Pezizomycotina</taxon>
        <taxon>Sordariomycetes</taxon>
        <taxon>Sordariomycetidae</taxon>
        <taxon>Togniniales</taxon>
        <taxon>Togniniaceae</taxon>
        <taxon>Phaeoacremonium</taxon>
    </lineage>
</organism>
<keyword evidence="2" id="KW-1133">Transmembrane helix</keyword>
<feature type="compositionally biased region" description="Basic and acidic residues" evidence="1">
    <location>
        <begin position="179"/>
        <end position="188"/>
    </location>
</feature>
<dbReference type="PANTHER" id="PTHR41390">
    <property type="entry name" value="CHROMOSOME 7, WHOLE GENOME SHOTGUN SEQUENCE"/>
    <property type="match status" value="1"/>
</dbReference>
<sequence>MDILYPSLKVGAAAGGVGLFVGAVGGIMRNTTPVLFSLFSGFQWFTLGSSYTASKKIVTTAWGGEENMTSSDMVKASTIAGGSAGLVGGLIRGPKNLVPGAIVFSLLGAGGQYAYNAYARTAESRAEQRKNKKSWLDSKWSPLTPLTDKQYESLLEEKILRIDAEIAIIDDNIAAIKAAEGKKQENKEPSTGAPPKSKA</sequence>
<dbReference type="GeneID" id="19323186"/>
<feature type="transmembrane region" description="Helical" evidence="2">
    <location>
        <begin position="7"/>
        <end position="28"/>
    </location>
</feature>
<keyword evidence="4" id="KW-1185">Reference proteome</keyword>
<feature type="region of interest" description="Disordered" evidence="1">
    <location>
        <begin position="179"/>
        <end position="199"/>
    </location>
</feature>
<protein>
    <submittedName>
        <fullName evidence="3">Uncharacterized protein</fullName>
    </submittedName>
</protein>
<keyword evidence="2" id="KW-0472">Membrane</keyword>
<gene>
    <name evidence="3" type="ORF">UCRPA7_2891</name>
</gene>
<dbReference type="eggNOG" id="ENOG502S5WH">
    <property type="taxonomic scope" value="Eukaryota"/>
</dbReference>
<dbReference type="PANTHER" id="PTHR41390:SF1">
    <property type="entry name" value="NADH-UBIQUINONE OXIDOREDUCTASE 213 KDA SUBUNIT"/>
    <property type="match status" value="1"/>
</dbReference>
<dbReference type="AlphaFoldDB" id="R8BQK8"/>
<feature type="transmembrane region" description="Helical" evidence="2">
    <location>
        <begin position="34"/>
        <end position="53"/>
    </location>
</feature>
<evidence type="ECO:0000256" key="2">
    <source>
        <dbReference type="SAM" id="Phobius"/>
    </source>
</evidence>
<dbReference type="EMBL" id="KB932987">
    <property type="protein sequence ID" value="EOO01609.1"/>
    <property type="molecule type" value="Genomic_DNA"/>
</dbReference>
<evidence type="ECO:0000313" key="3">
    <source>
        <dbReference type="EMBL" id="EOO01609.1"/>
    </source>
</evidence>
<dbReference type="RefSeq" id="XP_007913666.1">
    <property type="nucleotide sequence ID" value="XM_007915475.1"/>
</dbReference>